<protein>
    <submittedName>
        <fullName evidence="2">Uncharacterized protein</fullName>
    </submittedName>
</protein>
<evidence type="ECO:0000256" key="1">
    <source>
        <dbReference type="SAM" id="Phobius"/>
    </source>
</evidence>
<keyword evidence="1" id="KW-0472">Membrane</keyword>
<dbReference type="EMBL" id="JASJUT010000001">
    <property type="protein sequence ID" value="MDK2594026.1"/>
    <property type="molecule type" value="Genomic_DNA"/>
</dbReference>
<accession>A0ABT7EFG6</accession>
<keyword evidence="3" id="KW-1185">Reference proteome</keyword>
<reference evidence="2 3" key="1">
    <citation type="submission" date="2023-05" db="EMBL/GenBank/DDBJ databases">
        <title>Pseudoalteromonas ardens sp. nov., Pseudoalteromonas obscura sp. nov., and Pseudoalteromonas umbrosa sp. nov., isolated from the coral Montipora capitata.</title>
        <authorList>
            <person name="Thomas E.M."/>
            <person name="Smith E.M."/>
            <person name="Papke E."/>
            <person name="Shlafstein M.D."/>
            <person name="Oline D.K."/>
            <person name="Videau P."/>
            <person name="Saw J.H."/>
            <person name="Strangman W.K."/>
            <person name="Ushijima B."/>
        </authorList>
    </citation>
    <scope>NUCLEOTIDE SEQUENCE [LARGE SCALE GENOMIC DNA]</scope>
    <source>
        <strain evidence="2 3">P94</strain>
    </source>
</reference>
<comment type="caution">
    <text evidence="2">The sequence shown here is derived from an EMBL/GenBank/DDBJ whole genome shotgun (WGS) entry which is preliminary data.</text>
</comment>
<gene>
    <name evidence="2" type="ORF">QNM18_02950</name>
</gene>
<keyword evidence="1" id="KW-1133">Transmembrane helix</keyword>
<name>A0ABT7EFG6_9GAMM</name>
<evidence type="ECO:0000313" key="2">
    <source>
        <dbReference type="EMBL" id="MDK2594026.1"/>
    </source>
</evidence>
<proteinExistence type="predicted"/>
<evidence type="ECO:0000313" key="3">
    <source>
        <dbReference type="Proteomes" id="UP001231915"/>
    </source>
</evidence>
<feature type="transmembrane region" description="Helical" evidence="1">
    <location>
        <begin position="48"/>
        <end position="66"/>
    </location>
</feature>
<dbReference type="Proteomes" id="UP001231915">
    <property type="component" value="Unassembled WGS sequence"/>
</dbReference>
<sequence>MSIYFEPVINTSIDHLLSLIPFLVVLCLVIKFPVITQVASDITKTKRTTLVGVFVAICLLAISAEISQYHEKVEVRNIIKNKEFQQVQGCISNYETRKPKAGTLIESFSIEGVEFYFSNHDAGPYFHGGLHNDNFFKNGRCVSIDYILDGNKNKILKINRLTTA</sequence>
<dbReference type="RefSeq" id="WP_284136281.1">
    <property type="nucleotide sequence ID" value="NZ_JASJUT010000001.1"/>
</dbReference>
<feature type="transmembrane region" description="Helical" evidence="1">
    <location>
        <begin position="16"/>
        <end position="36"/>
    </location>
</feature>
<keyword evidence="1" id="KW-0812">Transmembrane</keyword>
<organism evidence="2 3">
    <name type="scientific">Pseudoalteromonas obscura</name>
    <dbReference type="NCBI Taxonomy" id="3048491"/>
    <lineage>
        <taxon>Bacteria</taxon>
        <taxon>Pseudomonadati</taxon>
        <taxon>Pseudomonadota</taxon>
        <taxon>Gammaproteobacteria</taxon>
        <taxon>Alteromonadales</taxon>
        <taxon>Pseudoalteromonadaceae</taxon>
        <taxon>Pseudoalteromonas</taxon>
    </lineage>
</organism>